<reference evidence="3" key="1">
    <citation type="submission" date="2020-02" db="EMBL/GenBank/DDBJ databases">
        <title>Genomic and physiological characterization of two novel Nitrospinaceae genera.</title>
        <authorList>
            <person name="Mueller A.J."/>
            <person name="Jung M.-Y."/>
            <person name="Strachan C.R."/>
            <person name="Herbold C.W."/>
            <person name="Kirkegaard R.H."/>
            <person name="Daims H."/>
        </authorList>
    </citation>
    <scope>NUCLEOTIDE SEQUENCE [LARGE SCALE GENOMIC DNA]</scope>
</reference>
<name>A0A7T0C2I1_9BACT</name>
<feature type="domain" description="Glycosyltransferase 2-like" evidence="1">
    <location>
        <begin position="15"/>
        <end position="136"/>
    </location>
</feature>
<organism evidence="2 3">
    <name type="scientific">Candidatus Nitrohelix vancouverensis</name>
    <dbReference type="NCBI Taxonomy" id="2705534"/>
    <lineage>
        <taxon>Bacteria</taxon>
        <taxon>Pseudomonadati</taxon>
        <taxon>Nitrospinota/Tectimicrobiota group</taxon>
        <taxon>Nitrospinota</taxon>
        <taxon>Nitrospinia</taxon>
        <taxon>Nitrospinales</taxon>
        <taxon>Nitrospinaceae</taxon>
        <taxon>Candidatus Nitrohelix</taxon>
    </lineage>
</organism>
<evidence type="ECO:0000313" key="2">
    <source>
        <dbReference type="EMBL" id="QPJ65333.1"/>
    </source>
</evidence>
<evidence type="ECO:0000313" key="3">
    <source>
        <dbReference type="Proteomes" id="UP000594464"/>
    </source>
</evidence>
<keyword evidence="2" id="KW-0808">Transferase</keyword>
<dbReference type="Gene3D" id="3.90.550.10">
    <property type="entry name" value="Spore Coat Polysaccharide Biosynthesis Protein SpsA, Chain A"/>
    <property type="match status" value="1"/>
</dbReference>
<dbReference type="Proteomes" id="UP000594464">
    <property type="component" value="Chromosome"/>
</dbReference>
<dbReference type="InterPro" id="IPR001173">
    <property type="entry name" value="Glyco_trans_2-like"/>
</dbReference>
<dbReference type="EMBL" id="CP048620">
    <property type="protein sequence ID" value="QPJ65333.1"/>
    <property type="molecule type" value="Genomic_DNA"/>
</dbReference>
<dbReference type="GO" id="GO:0016758">
    <property type="term" value="F:hexosyltransferase activity"/>
    <property type="evidence" value="ECO:0007669"/>
    <property type="project" value="UniProtKB-ARBA"/>
</dbReference>
<dbReference type="SUPFAM" id="SSF53448">
    <property type="entry name" value="Nucleotide-diphospho-sugar transferases"/>
    <property type="match status" value="1"/>
</dbReference>
<dbReference type="KEGG" id="nva:G3M78_07990"/>
<dbReference type="Pfam" id="PF00535">
    <property type="entry name" value="Glycos_transf_2"/>
    <property type="match status" value="1"/>
</dbReference>
<dbReference type="PANTHER" id="PTHR22916:SF65">
    <property type="entry name" value="SLR1065 PROTEIN"/>
    <property type="match status" value="1"/>
</dbReference>
<gene>
    <name evidence="2" type="ORF">G3M78_07990</name>
</gene>
<dbReference type="PANTHER" id="PTHR22916">
    <property type="entry name" value="GLYCOSYLTRANSFERASE"/>
    <property type="match status" value="1"/>
</dbReference>
<proteinExistence type="predicted"/>
<sequence length="377" mass="42434">MNSDQHPSPALPTLTVVVPSFNQGETIEQTLISICDHNAMDGVEVLVFDACSTDGTERVLDAWKSRCTVIQEKDRGQSDAINKGFKRASGDIVCWLNTDDMFFPGALDRVRTLFAENPEAGVISGRGVHLKKDGSFDILFPEGPDLSERNIQSMRIDLLQPAVFFRRSSLEQIGGINPDLQYLMDLDLWMRFVKAGVKWKLVDDFFSSARVYPETKTSSGGWTRLREHMKLTRRHTGSMFSRTTLSLLMTWGMASPYPRLQKLFEILYRVYTLMRSGSVRPPRHQPLECLGETRVSFPWYQGSCDSIRVCLERLDGTAGAAKVRILCDGVEWEGPFHAGENEIELRGDFASPLFSVSVETSPPVVFKLLNVIPGRKF</sequence>
<accession>A0A7T0C2I1</accession>
<dbReference type="AlphaFoldDB" id="A0A7T0C2I1"/>
<evidence type="ECO:0000259" key="1">
    <source>
        <dbReference type="Pfam" id="PF00535"/>
    </source>
</evidence>
<protein>
    <submittedName>
        <fullName evidence="2">Glycosyltransferase</fullName>
    </submittedName>
</protein>
<dbReference type="CDD" id="cd06433">
    <property type="entry name" value="GT_2_WfgS_like"/>
    <property type="match status" value="1"/>
</dbReference>
<dbReference type="InterPro" id="IPR029044">
    <property type="entry name" value="Nucleotide-diphossugar_trans"/>
</dbReference>